<reference evidence="2" key="1">
    <citation type="submission" date="2014-09" db="EMBL/GenBank/DDBJ databases">
        <authorList>
            <person name="Magalhaes I.L.F."/>
            <person name="Oliveira U."/>
            <person name="Santos F.R."/>
            <person name="Vidigal T.H.D.A."/>
            <person name="Brescovit A.D."/>
            <person name="Santos A.J."/>
        </authorList>
    </citation>
    <scope>NUCLEOTIDE SEQUENCE</scope>
    <source>
        <tissue evidence="2">Shoot tissue taken approximately 20 cm above the soil surface</tissue>
    </source>
</reference>
<proteinExistence type="predicted"/>
<protein>
    <submittedName>
        <fullName evidence="2">Uncharacterized protein</fullName>
    </submittedName>
</protein>
<evidence type="ECO:0000256" key="1">
    <source>
        <dbReference type="SAM" id="MobiDB-lite"/>
    </source>
</evidence>
<dbReference type="AlphaFoldDB" id="A0A0A9HSF0"/>
<accession>A0A0A9HSF0</accession>
<dbReference type="EMBL" id="GBRH01158284">
    <property type="protein sequence ID" value="JAE39612.1"/>
    <property type="molecule type" value="Transcribed_RNA"/>
</dbReference>
<sequence>MRARLREGREQQFPAEPEPDPSAAVTSSSSSSP</sequence>
<reference evidence="2" key="2">
    <citation type="journal article" date="2015" name="Data Brief">
        <title>Shoot transcriptome of the giant reed, Arundo donax.</title>
        <authorList>
            <person name="Barrero R.A."/>
            <person name="Guerrero F.D."/>
            <person name="Moolhuijzen P."/>
            <person name="Goolsby J.A."/>
            <person name="Tidwell J."/>
            <person name="Bellgard S.E."/>
            <person name="Bellgard M.I."/>
        </authorList>
    </citation>
    <scope>NUCLEOTIDE SEQUENCE</scope>
    <source>
        <tissue evidence="2">Shoot tissue taken approximately 20 cm above the soil surface</tissue>
    </source>
</reference>
<evidence type="ECO:0000313" key="2">
    <source>
        <dbReference type="EMBL" id="JAE39612.1"/>
    </source>
</evidence>
<feature type="compositionally biased region" description="Basic and acidic residues" evidence="1">
    <location>
        <begin position="1"/>
        <end position="10"/>
    </location>
</feature>
<organism evidence="2">
    <name type="scientific">Arundo donax</name>
    <name type="common">Giant reed</name>
    <name type="synonym">Donax arundinaceus</name>
    <dbReference type="NCBI Taxonomy" id="35708"/>
    <lineage>
        <taxon>Eukaryota</taxon>
        <taxon>Viridiplantae</taxon>
        <taxon>Streptophyta</taxon>
        <taxon>Embryophyta</taxon>
        <taxon>Tracheophyta</taxon>
        <taxon>Spermatophyta</taxon>
        <taxon>Magnoliopsida</taxon>
        <taxon>Liliopsida</taxon>
        <taxon>Poales</taxon>
        <taxon>Poaceae</taxon>
        <taxon>PACMAD clade</taxon>
        <taxon>Arundinoideae</taxon>
        <taxon>Arundineae</taxon>
        <taxon>Arundo</taxon>
    </lineage>
</organism>
<name>A0A0A9HSF0_ARUDO</name>
<feature type="region of interest" description="Disordered" evidence="1">
    <location>
        <begin position="1"/>
        <end position="33"/>
    </location>
</feature>